<sequence>MMMALGMFVFIMRTAPYQEMQHQMSWRHVSNSRIGQRPATQFLGIDEETITLSGTLYPELTGGTLSLLALEWMADSGKSWPLIEGTGMIYGMFVITELSRTRSYFSPNGHASKIEFTLTLKRVDASLTELFGDLGTQLQKIKDSASAAISNSMDKAKTFIGGGS</sequence>
<dbReference type="Proteomes" id="UP000321307">
    <property type="component" value="Unassembled WGS sequence"/>
</dbReference>
<dbReference type="PIRSF" id="PIRSF029208">
    <property type="entry name" value="Phage_tail_GPU"/>
    <property type="match status" value="1"/>
</dbReference>
<gene>
    <name evidence="1" type="ORF">FOT63_18585</name>
</gene>
<name>A0A9X9C1D7_9GAMM</name>
<reference evidence="1 2" key="1">
    <citation type="submission" date="2019-07" db="EMBL/GenBank/DDBJ databases">
        <title>Serratia strains were isolated from fresh produce.</title>
        <authorList>
            <person name="Cho G.-S."/>
            <person name="Stein M."/>
            <person name="Lee W."/>
            <person name="Suh S.H."/>
            <person name="Franz C.M.A.P."/>
        </authorList>
    </citation>
    <scope>NUCLEOTIDE SEQUENCE [LARGE SCALE GENOMIC DNA]</scope>
    <source>
        <strain evidence="1 2">S17</strain>
    </source>
</reference>
<dbReference type="RefSeq" id="WP_147838711.1">
    <property type="nucleotide sequence ID" value="NZ_VOUP01000012.1"/>
</dbReference>
<evidence type="ECO:0000313" key="2">
    <source>
        <dbReference type="Proteomes" id="UP000321307"/>
    </source>
</evidence>
<evidence type="ECO:0000313" key="1">
    <source>
        <dbReference type="EMBL" id="TXE26942.1"/>
    </source>
</evidence>
<dbReference type="InterPro" id="IPR009734">
    <property type="entry name" value="Myoviridae_GpU"/>
</dbReference>
<dbReference type="EMBL" id="VOUP01000012">
    <property type="protein sequence ID" value="TXE26942.1"/>
    <property type="molecule type" value="Genomic_DNA"/>
</dbReference>
<accession>A0A9X9C1D7</accession>
<organism evidence="1 2">
    <name type="scientific">Serratia ureilytica</name>
    <dbReference type="NCBI Taxonomy" id="300181"/>
    <lineage>
        <taxon>Bacteria</taxon>
        <taxon>Pseudomonadati</taxon>
        <taxon>Pseudomonadota</taxon>
        <taxon>Gammaproteobacteria</taxon>
        <taxon>Enterobacterales</taxon>
        <taxon>Yersiniaceae</taxon>
        <taxon>Serratia</taxon>
    </lineage>
</organism>
<comment type="caution">
    <text evidence="1">The sequence shown here is derived from an EMBL/GenBank/DDBJ whole genome shotgun (WGS) entry which is preliminary data.</text>
</comment>
<dbReference type="AlphaFoldDB" id="A0A9X9C1D7"/>
<protein>
    <submittedName>
        <fullName evidence="1">Phage tail protein</fullName>
    </submittedName>
</protein>
<dbReference type="InterPro" id="IPR016912">
    <property type="entry name" value="Phage_P2_GpU"/>
</dbReference>
<proteinExistence type="predicted"/>
<dbReference type="Pfam" id="PF06995">
    <property type="entry name" value="Phage_P2_GpU"/>
    <property type="match status" value="1"/>
</dbReference>